<dbReference type="HOGENOM" id="CLU_001872_2_1_1"/>
<dbReference type="OrthoDB" id="8693905at2759"/>
<protein>
    <recommendedName>
        <fullName evidence="7">Protein kinase domain-containing protein</fullName>
    </recommendedName>
</protein>
<keyword evidence="4 5" id="KW-0067">ATP-binding</keyword>
<dbReference type="InterPro" id="IPR000719">
    <property type="entry name" value="Prot_kinase_dom"/>
</dbReference>
<keyword evidence="9" id="KW-1185">Reference proteome</keyword>
<dbReference type="PROSITE" id="PS50011">
    <property type="entry name" value="PROTEIN_KINASE_DOM"/>
    <property type="match status" value="1"/>
</dbReference>
<organism evidence="8 9">
    <name type="scientific">Candida orthopsilosis (strain 90-125)</name>
    <name type="common">Yeast</name>
    <dbReference type="NCBI Taxonomy" id="1136231"/>
    <lineage>
        <taxon>Eukaryota</taxon>
        <taxon>Fungi</taxon>
        <taxon>Dikarya</taxon>
        <taxon>Ascomycota</taxon>
        <taxon>Saccharomycotina</taxon>
        <taxon>Pichiomycetes</taxon>
        <taxon>Debaryomycetaceae</taxon>
        <taxon>Candida/Lodderomyces clade</taxon>
        <taxon>Candida</taxon>
    </lineage>
</organism>
<evidence type="ECO:0000313" key="8">
    <source>
        <dbReference type="EMBL" id="CCG20984.1"/>
    </source>
</evidence>
<dbReference type="InterPro" id="IPR017441">
    <property type="entry name" value="Protein_kinase_ATP_BS"/>
</dbReference>
<evidence type="ECO:0000256" key="2">
    <source>
        <dbReference type="ARBA" id="ARBA00022741"/>
    </source>
</evidence>
<accession>H8WY37</accession>
<feature type="compositionally biased region" description="Basic and acidic residues" evidence="6">
    <location>
        <begin position="115"/>
        <end position="129"/>
    </location>
</feature>
<gene>
    <name evidence="8" type="ORF">CORT_0A05970</name>
</gene>
<dbReference type="Gene3D" id="1.25.10.10">
    <property type="entry name" value="Leucine-rich Repeat Variant"/>
    <property type="match status" value="1"/>
</dbReference>
<feature type="region of interest" description="Disordered" evidence="6">
    <location>
        <begin position="22"/>
        <end position="41"/>
    </location>
</feature>
<dbReference type="PANTHER" id="PTHR48016:SF4">
    <property type="entry name" value="PROTEIN KINASE DOMAIN-CONTAINING PROTEIN"/>
    <property type="match status" value="1"/>
</dbReference>
<dbReference type="PROSITE" id="PS00108">
    <property type="entry name" value="PROTEIN_KINASE_ST"/>
    <property type="match status" value="1"/>
</dbReference>
<dbReference type="RefSeq" id="XP_003866424.1">
    <property type="nucleotide sequence ID" value="XM_003866376.1"/>
</dbReference>
<dbReference type="InterPro" id="IPR016024">
    <property type="entry name" value="ARM-type_fold"/>
</dbReference>
<evidence type="ECO:0000259" key="7">
    <source>
        <dbReference type="PROSITE" id="PS50011"/>
    </source>
</evidence>
<dbReference type="Pfam" id="PF00069">
    <property type="entry name" value="Pkinase"/>
    <property type="match status" value="1"/>
</dbReference>
<dbReference type="EMBL" id="HE681719">
    <property type="protein sequence ID" value="CCG20984.1"/>
    <property type="molecule type" value="Genomic_DNA"/>
</dbReference>
<keyword evidence="2 5" id="KW-0547">Nucleotide-binding</keyword>
<evidence type="ECO:0000256" key="4">
    <source>
        <dbReference type="ARBA" id="ARBA00022840"/>
    </source>
</evidence>
<evidence type="ECO:0000256" key="6">
    <source>
        <dbReference type="SAM" id="MobiDB-lite"/>
    </source>
</evidence>
<dbReference type="GO" id="GO:0004709">
    <property type="term" value="F:MAP kinase kinase kinase activity"/>
    <property type="evidence" value="ECO:0007669"/>
    <property type="project" value="TreeGrafter"/>
</dbReference>
<dbReference type="GO" id="GO:0030447">
    <property type="term" value="P:filamentous growth"/>
    <property type="evidence" value="ECO:0007669"/>
    <property type="project" value="UniProtKB-ARBA"/>
</dbReference>
<dbReference type="CDD" id="cd06627">
    <property type="entry name" value="STKc_Cdc7_like"/>
    <property type="match status" value="1"/>
</dbReference>
<dbReference type="Gene3D" id="1.10.510.10">
    <property type="entry name" value="Transferase(Phosphotransferase) domain 1"/>
    <property type="match status" value="1"/>
</dbReference>
<dbReference type="InterPro" id="IPR011989">
    <property type="entry name" value="ARM-like"/>
</dbReference>
<evidence type="ECO:0000256" key="3">
    <source>
        <dbReference type="ARBA" id="ARBA00022777"/>
    </source>
</evidence>
<dbReference type="InterPro" id="IPR011009">
    <property type="entry name" value="Kinase-like_dom_sf"/>
</dbReference>
<dbReference type="KEGG" id="cot:CORT_0A05970"/>
<dbReference type="InterPro" id="IPR008271">
    <property type="entry name" value="Ser/Thr_kinase_AS"/>
</dbReference>
<dbReference type="GO" id="GO:0005737">
    <property type="term" value="C:cytoplasm"/>
    <property type="evidence" value="ECO:0007669"/>
    <property type="project" value="TreeGrafter"/>
</dbReference>
<feature type="binding site" evidence="5">
    <location>
        <position position="228"/>
    </location>
    <ligand>
        <name>ATP</name>
        <dbReference type="ChEBI" id="CHEBI:30616"/>
    </ligand>
</feature>
<dbReference type="AlphaFoldDB" id="H8WY37"/>
<dbReference type="InterPro" id="IPR050538">
    <property type="entry name" value="MAP_kinase_kinase_kinase"/>
</dbReference>
<feature type="domain" description="Protein kinase" evidence="7">
    <location>
        <begin position="199"/>
        <end position="448"/>
    </location>
</feature>
<dbReference type="GeneID" id="14536819"/>
<dbReference type="SUPFAM" id="SSF48371">
    <property type="entry name" value="ARM repeat"/>
    <property type="match status" value="1"/>
</dbReference>
<sequence length="1113" mass="125408">MQRSTNQFSNLENIGNLELQLSSQSASTKQAKSDTASKKATLSKYQENFNEAEGLEGLEFYDDLSFSKLSSTNVIAKSLPILVREGKGDESPFMKRLQEKSGSGSHFADYAGDFRSPRDHGTAIKDQSRNGKFHATHQLQEIPEMKLNNFHESTPAKSFGDIKSTPKHKRTTSVKFSLTPAQKTQPKSDVHTQTALDNFEFGTLIGNGAFASVYEAKNLATGQIVAIKQIRLEQDQDVGALMGEIDLLKILKHPNIVKYHGFVKISTSLNVILEYCGGGSLRQLYKKRKSGLPEVEIINYVREILAGLNYLHEQGVVHRDVKAANVLLNDKGEVKLADFGVASKVSSQHFTVVGTPNWMAPETVLGGEGLCTASDIWSLGATIIELFTTNPPYHELNAMATLHAIGTDDHPPLPKNISPLAKDFLLECFQKQSNLRISASLLLKHKWLNQDSTVSSIREKKRTSHIFQSGKPIALGDTNKDAQSQTEQYPGTVQPKFSRSQLILKTKLSKNDLLNKFHEDKESESFSSSVFAKGKSLAIFNRDLEDTEEDDPFLEIEVDNFDTNEIEIQAKMEYLVTKLTQKLEQIHPGNVDSVENLIKVTGRMLHLIKKYPFSHDTFIRDHGVLSLMELLESHQDIPKQNQLWYYALSVLNYVFESNVGQFENFCFLGGIPTIAHFRSSTYDKRVRLEVARFINCLNVSNSALSMFVSCGGLRLIAKFVEEDFDATPTFPLVAIDTIHNILIRDVSRSKSDICRILSKHGVLFWFVVLLNMLLKRCRQSNYDLVQKDEMEIAADKVVDVLKFFSQAETKVRVAVANVDIFKLLVKLYDNLTFTQQIVVLNFFRSMSCIGEVLKYLYKADILEFLARLLDKYVPSRSNYKEVIKNIAPLIYNCLSLNHAKEIEFVNLGALPHLRSLSMVKLPFRQFILPIVCELVYCGKSVRAKLRSCDILGLYFNLLLDPYWQSNALESIYAWYQMSPRHIKLDSPQANSCLAAGFLLPKVASLESVLDVYLKLLAMDNSLVKTMSEVNIAENILVKLRGYHQNPVIQVSLLKILKIIMINVVIAGFNCHVDKDEKKVMKSVVDSLRNLPLRQTSLLVGEISSEILSLIQHR</sequence>
<feature type="compositionally biased region" description="Polar residues" evidence="6">
    <location>
        <begin position="481"/>
        <end position="492"/>
    </location>
</feature>
<dbReference type="SUPFAM" id="SSF56112">
    <property type="entry name" value="Protein kinase-like (PK-like)"/>
    <property type="match status" value="1"/>
</dbReference>
<keyword evidence="1" id="KW-0808">Transferase</keyword>
<dbReference type="GO" id="GO:0005524">
    <property type="term" value="F:ATP binding"/>
    <property type="evidence" value="ECO:0007669"/>
    <property type="project" value="UniProtKB-UniRule"/>
</dbReference>
<proteinExistence type="predicted"/>
<dbReference type="FunFam" id="1.10.510.10:FF:000571">
    <property type="entry name" value="Maternal embryonic leucine zipper kinase"/>
    <property type="match status" value="1"/>
</dbReference>
<dbReference type="eggNOG" id="KOG0198">
    <property type="taxonomic scope" value="Eukaryota"/>
</dbReference>
<feature type="region of interest" description="Disordered" evidence="6">
    <location>
        <begin position="98"/>
        <end position="131"/>
    </location>
</feature>
<dbReference type="SMART" id="SM00220">
    <property type="entry name" value="S_TKc"/>
    <property type="match status" value="1"/>
</dbReference>
<keyword evidence="3" id="KW-0418">Kinase</keyword>
<feature type="region of interest" description="Disordered" evidence="6">
    <location>
        <begin position="472"/>
        <end position="492"/>
    </location>
</feature>
<evidence type="ECO:0000256" key="1">
    <source>
        <dbReference type="ARBA" id="ARBA00022679"/>
    </source>
</evidence>
<reference evidence="8 9" key="1">
    <citation type="journal article" date="2012" name="PLoS ONE">
        <title>Sequence and analysis of the genome of the pathogenic yeast Candida orthopsilosis.</title>
        <authorList>
            <person name="Riccombeni A."/>
            <person name="Vidanes G."/>
            <person name="Proux-Wera E."/>
            <person name="Wolfe K.H."/>
            <person name="Butler G."/>
        </authorList>
    </citation>
    <scope>NUCLEOTIDE SEQUENCE [LARGE SCALE GENOMIC DNA]</scope>
    <source>
        <strain evidence="8 9">Co 90-125</strain>
    </source>
</reference>
<evidence type="ECO:0000313" key="9">
    <source>
        <dbReference type="Proteomes" id="UP000005018"/>
    </source>
</evidence>
<dbReference type="PROSITE" id="PS00107">
    <property type="entry name" value="PROTEIN_KINASE_ATP"/>
    <property type="match status" value="1"/>
</dbReference>
<dbReference type="Proteomes" id="UP000005018">
    <property type="component" value="Chromosome 1"/>
</dbReference>
<name>H8WY37_CANO9</name>
<evidence type="ECO:0000256" key="5">
    <source>
        <dbReference type="PROSITE-ProRule" id="PRU10141"/>
    </source>
</evidence>
<dbReference type="PANTHER" id="PTHR48016">
    <property type="entry name" value="MAP KINASE KINASE KINASE SSK2-RELATED-RELATED"/>
    <property type="match status" value="1"/>
</dbReference>